<feature type="transmembrane region" description="Helical" evidence="1">
    <location>
        <begin position="6"/>
        <end position="30"/>
    </location>
</feature>
<evidence type="ECO:0000313" key="2">
    <source>
        <dbReference type="EMBL" id="MFH8589410.1"/>
    </source>
</evidence>
<evidence type="ECO:0000313" key="3">
    <source>
        <dbReference type="Proteomes" id="UP001610990"/>
    </source>
</evidence>
<comment type="caution">
    <text evidence="2">The sequence shown here is derived from an EMBL/GenBank/DDBJ whole genome shotgun (WGS) entry which is preliminary data.</text>
</comment>
<organism evidence="2 3">
    <name type="scientific">Streptomyces celluloflavus</name>
    <dbReference type="NCBI Taxonomy" id="58344"/>
    <lineage>
        <taxon>Bacteria</taxon>
        <taxon>Bacillati</taxon>
        <taxon>Actinomycetota</taxon>
        <taxon>Actinomycetes</taxon>
        <taxon>Kitasatosporales</taxon>
        <taxon>Streptomycetaceae</taxon>
        <taxon>Streptomyces</taxon>
    </lineage>
</organism>
<dbReference type="Proteomes" id="UP001610990">
    <property type="component" value="Unassembled WGS sequence"/>
</dbReference>
<keyword evidence="1" id="KW-0472">Membrane</keyword>
<evidence type="ECO:0000256" key="1">
    <source>
        <dbReference type="SAM" id="Phobius"/>
    </source>
</evidence>
<dbReference type="EMBL" id="JBIRGH010000032">
    <property type="protein sequence ID" value="MFH8589410.1"/>
    <property type="molecule type" value="Genomic_DNA"/>
</dbReference>
<reference evidence="2 3" key="1">
    <citation type="submission" date="2024-10" db="EMBL/GenBank/DDBJ databases">
        <title>The Natural Products Discovery Center: Release of the First 8490 Sequenced Strains for Exploring Actinobacteria Biosynthetic Diversity.</title>
        <authorList>
            <person name="Kalkreuter E."/>
            <person name="Kautsar S.A."/>
            <person name="Yang D."/>
            <person name="Bader C.D."/>
            <person name="Teijaro C.N."/>
            <person name="Fluegel L."/>
            <person name="Davis C.M."/>
            <person name="Simpson J.R."/>
            <person name="Lauterbach L."/>
            <person name="Steele A.D."/>
            <person name="Gui C."/>
            <person name="Meng S."/>
            <person name="Li G."/>
            <person name="Viehrig K."/>
            <person name="Ye F."/>
            <person name="Su P."/>
            <person name="Kiefer A.F."/>
            <person name="Nichols A."/>
            <person name="Cepeda A.J."/>
            <person name="Yan W."/>
            <person name="Fan B."/>
            <person name="Jiang Y."/>
            <person name="Adhikari A."/>
            <person name="Zheng C.-J."/>
            <person name="Schuster L."/>
            <person name="Cowan T.M."/>
            <person name="Smanski M.J."/>
            <person name="Chevrette M.G."/>
            <person name="De Carvalho L.P.S."/>
            <person name="Shen B."/>
        </authorList>
    </citation>
    <scope>NUCLEOTIDE SEQUENCE [LARGE SCALE GENOMIC DNA]</scope>
    <source>
        <strain evidence="2 3">NPDC018013</strain>
    </source>
</reference>
<sequence>MKPSLLSLRAVVLLSLGMVGGVVTVALLLLAGHAIAESLLGGVAGAGGMIAFLDRIVETEANCTAQSALPQTDGSEEVHRHV</sequence>
<keyword evidence="1" id="KW-1133">Transmembrane helix</keyword>
<keyword evidence="3" id="KW-1185">Reference proteome</keyword>
<proteinExistence type="predicted"/>
<dbReference type="RefSeq" id="WP_367437491.1">
    <property type="nucleotide sequence ID" value="NZ_CP108413.1"/>
</dbReference>
<accession>A0ABW7RMV4</accession>
<keyword evidence="1" id="KW-0812">Transmembrane</keyword>
<gene>
    <name evidence="2" type="ORF">ACH4GP_34410</name>
</gene>
<name>A0ABW7RMV4_9ACTN</name>
<protein>
    <submittedName>
        <fullName evidence="2">Uncharacterized protein</fullName>
    </submittedName>
</protein>